<dbReference type="InterPro" id="IPR005801">
    <property type="entry name" value="ADC_synthase"/>
</dbReference>
<evidence type="ECO:0000313" key="2">
    <source>
        <dbReference type="EMBL" id="MDF8263991.1"/>
    </source>
</evidence>
<dbReference type="PRINTS" id="PR00095">
    <property type="entry name" value="ANTSNTHASEI"/>
</dbReference>
<accession>A0ABT6C5J4</accession>
<dbReference type="Gene3D" id="3.60.120.10">
    <property type="entry name" value="Anthranilate synthase"/>
    <property type="match status" value="1"/>
</dbReference>
<dbReference type="SUPFAM" id="SSF56322">
    <property type="entry name" value="ADC synthase"/>
    <property type="match status" value="1"/>
</dbReference>
<dbReference type="InterPro" id="IPR019999">
    <property type="entry name" value="Anth_synth_I-like"/>
</dbReference>
<evidence type="ECO:0000313" key="3">
    <source>
        <dbReference type="Proteomes" id="UP001528912"/>
    </source>
</evidence>
<organism evidence="2 3">
    <name type="scientific">Luteipulveratus flavus</name>
    <dbReference type="NCBI Taxonomy" id="3031728"/>
    <lineage>
        <taxon>Bacteria</taxon>
        <taxon>Bacillati</taxon>
        <taxon>Actinomycetota</taxon>
        <taxon>Actinomycetes</taxon>
        <taxon>Micrococcales</taxon>
        <taxon>Dermacoccaceae</taxon>
        <taxon>Luteipulveratus</taxon>
    </lineage>
</organism>
<dbReference type="PANTHER" id="PTHR11236:SF50">
    <property type="entry name" value="AMINODEOXYCHORISMATE SYNTHASE COMPONENT 1"/>
    <property type="match status" value="1"/>
</dbReference>
<feature type="domain" description="Chorismate-utilising enzyme C-terminal" evidence="1">
    <location>
        <begin position="82"/>
        <end position="332"/>
    </location>
</feature>
<evidence type="ECO:0000259" key="1">
    <source>
        <dbReference type="Pfam" id="PF00425"/>
    </source>
</evidence>
<dbReference type="InterPro" id="IPR015890">
    <property type="entry name" value="Chorismate_C"/>
</dbReference>
<gene>
    <name evidence="2" type="ORF">P4R38_07035</name>
</gene>
<proteinExistence type="predicted"/>
<name>A0ABT6C5J4_9MICO</name>
<dbReference type="Pfam" id="PF00425">
    <property type="entry name" value="Chorismate_bind"/>
    <property type="match status" value="1"/>
</dbReference>
<keyword evidence="3" id="KW-1185">Reference proteome</keyword>
<sequence length="353" mass="37891">MSDRNDAVATFGDRHAEGVLEVSHDPRSLDAGGFWVVVLTFEGELTAIRMRLATSAARTKTPPPAVEVSNEALEAWSTSLDRHAYEAGVREIRARIAAGEVYQVNLCRVLSQELPEHADLDLLAAVLRQGNPAPYAARIHVPTAGLDLVCASPELFLSRTGDRIVSAPIKGTAPTVEEMLDKDYAENVMITDLVRNDLSPVVRPGTVAVDGLCVPEVHPGLTHLVSTVTGRLRPDVSWADILAATFPPGSVSGAPKSTALQAIRDLEPVPRGPYCGAVGWIDADRNEAALAVGIRTFWSERESGRRVLRFGTGAGITWGSDPAGEWWETVLKARRLVSLAASITTRTDAGVRP</sequence>
<protein>
    <submittedName>
        <fullName evidence="2">Chorismate-binding protein</fullName>
    </submittedName>
</protein>
<comment type="caution">
    <text evidence="2">The sequence shown here is derived from an EMBL/GenBank/DDBJ whole genome shotgun (WGS) entry which is preliminary data.</text>
</comment>
<dbReference type="Proteomes" id="UP001528912">
    <property type="component" value="Unassembled WGS sequence"/>
</dbReference>
<dbReference type="EMBL" id="JAROAV010000024">
    <property type="protein sequence ID" value="MDF8263991.1"/>
    <property type="molecule type" value="Genomic_DNA"/>
</dbReference>
<reference evidence="2 3" key="1">
    <citation type="submission" date="2023-03" db="EMBL/GenBank/DDBJ databases">
        <title>YIM 133296 draft genome.</title>
        <authorList>
            <person name="Xiong L."/>
        </authorList>
    </citation>
    <scope>NUCLEOTIDE SEQUENCE [LARGE SCALE GENOMIC DNA]</scope>
    <source>
        <strain evidence="2 3">YIM 133296</strain>
    </source>
</reference>
<dbReference type="RefSeq" id="WP_277191607.1">
    <property type="nucleotide sequence ID" value="NZ_JAROAV010000024.1"/>
</dbReference>
<dbReference type="PANTHER" id="PTHR11236">
    <property type="entry name" value="AMINOBENZOATE/ANTHRANILATE SYNTHASE"/>
    <property type="match status" value="1"/>
</dbReference>